<dbReference type="OrthoDB" id="9782542at2"/>
<keyword evidence="6" id="KW-1185">Reference proteome</keyword>
<dbReference type="AlphaFoldDB" id="A0A5M8QAT2"/>
<evidence type="ECO:0000256" key="2">
    <source>
        <dbReference type="SAM" id="MobiDB-lite"/>
    </source>
</evidence>
<feature type="domain" description="Cell envelope-related transcriptional attenuator" evidence="4">
    <location>
        <begin position="92"/>
        <end position="240"/>
    </location>
</feature>
<evidence type="ECO:0000256" key="3">
    <source>
        <dbReference type="SAM" id="SignalP"/>
    </source>
</evidence>
<feature type="signal peptide" evidence="3">
    <location>
        <begin position="1"/>
        <end position="23"/>
    </location>
</feature>
<dbReference type="NCBIfam" id="TIGR00350">
    <property type="entry name" value="lytR_cpsA_psr"/>
    <property type="match status" value="1"/>
</dbReference>
<dbReference type="EMBL" id="VOIR01000015">
    <property type="protein sequence ID" value="KAA6432151.1"/>
    <property type="molecule type" value="Genomic_DNA"/>
</dbReference>
<evidence type="ECO:0000313" key="5">
    <source>
        <dbReference type="EMBL" id="KAA6432151.1"/>
    </source>
</evidence>
<feature type="compositionally biased region" description="Pro residues" evidence="2">
    <location>
        <begin position="55"/>
        <end position="68"/>
    </location>
</feature>
<dbReference type="Proteomes" id="UP000323221">
    <property type="component" value="Unassembled WGS sequence"/>
</dbReference>
<dbReference type="InterPro" id="IPR050922">
    <property type="entry name" value="LytR/CpsA/Psr_CW_biosynth"/>
</dbReference>
<dbReference type="InterPro" id="IPR004474">
    <property type="entry name" value="LytR_CpsA_psr"/>
</dbReference>
<dbReference type="Pfam" id="PF03816">
    <property type="entry name" value="LytR_cpsA_psr"/>
    <property type="match status" value="1"/>
</dbReference>
<keyword evidence="3" id="KW-0732">Signal</keyword>
<sequence>MQARTRRARTGPAAARWAAVALAATLAITGCGPQSEPLPTPTATPSPTAVAPTPTAAPSPTPTAPADPLPDGAVTALLLGTDSRTPGSMTGNADAIMVAQISADRDTLTLVSITRDSWVQIPGAGAGKINAAFAIGGTPMMRDTVSQLFGGLEIDYVVQADFEGFIALTRALDGFDAANQHPTQVTVNSTGRVVDFTADPVHLSGTDGLIYVRQRKGLPAGDLDRAERQRAAVAGMLERIDEIATADPAALPELFSHFAGRLKITGELSIEDMVALASLSQELERDDVVSLMAPITGFGTQGGQSVNVVDTAQTAALGDALRAGDIQPYVDAHGTGYVP</sequence>
<accession>A0A5M8QAT2</accession>
<evidence type="ECO:0000313" key="6">
    <source>
        <dbReference type="Proteomes" id="UP000323221"/>
    </source>
</evidence>
<dbReference type="PANTHER" id="PTHR33392:SF6">
    <property type="entry name" value="POLYISOPRENYL-TEICHOIC ACID--PEPTIDOGLYCAN TEICHOIC ACID TRANSFERASE TAGU"/>
    <property type="match status" value="1"/>
</dbReference>
<organism evidence="5 6">
    <name type="scientific">Agrococcus sediminis</name>
    <dbReference type="NCBI Taxonomy" id="2599924"/>
    <lineage>
        <taxon>Bacteria</taxon>
        <taxon>Bacillati</taxon>
        <taxon>Actinomycetota</taxon>
        <taxon>Actinomycetes</taxon>
        <taxon>Micrococcales</taxon>
        <taxon>Microbacteriaceae</taxon>
        <taxon>Agrococcus</taxon>
    </lineage>
</organism>
<reference evidence="5 6" key="1">
    <citation type="submission" date="2019-08" db="EMBL/GenBank/DDBJ databases">
        <title>Agrococcus lahaulensis sp. nov., isolated from a cold desert of the Indian Himalayas.</title>
        <authorList>
            <person name="Qu J.H."/>
        </authorList>
    </citation>
    <scope>NUCLEOTIDE SEQUENCE [LARGE SCALE GENOMIC DNA]</scope>
    <source>
        <strain evidence="5 6">NS18</strain>
    </source>
</reference>
<dbReference type="Gene3D" id="3.40.630.190">
    <property type="entry name" value="LCP protein"/>
    <property type="match status" value="1"/>
</dbReference>
<feature type="compositionally biased region" description="Low complexity" evidence="2">
    <location>
        <begin position="45"/>
        <end position="54"/>
    </location>
</feature>
<name>A0A5M8QAT2_9MICO</name>
<gene>
    <name evidence="5" type="ORF">FQ330_10270</name>
</gene>
<evidence type="ECO:0000256" key="1">
    <source>
        <dbReference type="ARBA" id="ARBA00006068"/>
    </source>
</evidence>
<feature type="region of interest" description="Disordered" evidence="2">
    <location>
        <begin position="33"/>
        <end position="73"/>
    </location>
</feature>
<proteinExistence type="inferred from homology"/>
<protein>
    <recommendedName>
        <fullName evidence="4">Cell envelope-related transcriptional attenuator domain-containing protein</fullName>
    </recommendedName>
</protein>
<comment type="caution">
    <text evidence="5">The sequence shown here is derived from an EMBL/GenBank/DDBJ whole genome shotgun (WGS) entry which is preliminary data.</text>
</comment>
<dbReference type="RefSeq" id="WP_146357295.1">
    <property type="nucleotide sequence ID" value="NZ_VOIR01000015.1"/>
</dbReference>
<evidence type="ECO:0000259" key="4">
    <source>
        <dbReference type="Pfam" id="PF03816"/>
    </source>
</evidence>
<dbReference type="PROSITE" id="PS51257">
    <property type="entry name" value="PROKAR_LIPOPROTEIN"/>
    <property type="match status" value="1"/>
</dbReference>
<dbReference type="PANTHER" id="PTHR33392">
    <property type="entry name" value="POLYISOPRENYL-TEICHOIC ACID--PEPTIDOGLYCAN TEICHOIC ACID TRANSFERASE TAGU"/>
    <property type="match status" value="1"/>
</dbReference>
<comment type="similarity">
    <text evidence="1">Belongs to the LytR/CpsA/Psr (LCP) family.</text>
</comment>
<feature type="chain" id="PRO_5024405412" description="Cell envelope-related transcriptional attenuator domain-containing protein" evidence="3">
    <location>
        <begin position="24"/>
        <end position="339"/>
    </location>
</feature>